<gene>
    <name evidence="7" type="ORF">GKO46_11155</name>
    <name evidence="8" type="ORF">GKO48_10385</name>
</gene>
<dbReference type="GO" id="GO:0042026">
    <property type="term" value="P:protein refolding"/>
    <property type="evidence" value="ECO:0007669"/>
    <property type="project" value="TreeGrafter"/>
</dbReference>
<dbReference type="Pfam" id="PF01556">
    <property type="entry name" value="DnaJ_C"/>
    <property type="match status" value="1"/>
</dbReference>
<dbReference type="RefSeq" id="WP_342826160.1">
    <property type="nucleotide sequence ID" value="NZ_CP046146.1"/>
</dbReference>
<dbReference type="SUPFAM" id="SSF46565">
    <property type="entry name" value="Chaperone J-domain"/>
    <property type="match status" value="1"/>
</dbReference>
<dbReference type="PROSITE" id="PS50076">
    <property type="entry name" value="DNAJ_2"/>
    <property type="match status" value="1"/>
</dbReference>
<dbReference type="InterPro" id="IPR001623">
    <property type="entry name" value="DnaJ_domain"/>
</dbReference>
<dbReference type="EMBL" id="CP046147">
    <property type="protein sequence ID" value="WFG40007.1"/>
    <property type="molecule type" value="Genomic_DNA"/>
</dbReference>
<evidence type="ECO:0000259" key="6">
    <source>
        <dbReference type="PROSITE" id="PS50076"/>
    </source>
</evidence>
<dbReference type="SMART" id="SM00271">
    <property type="entry name" value="DnaJ"/>
    <property type="match status" value="1"/>
</dbReference>
<evidence type="ECO:0000256" key="5">
    <source>
        <dbReference type="ARBA" id="ARBA00023186"/>
    </source>
</evidence>
<dbReference type="Gene3D" id="1.10.287.110">
    <property type="entry name" value="DnaJ domain"/>
    <property type="match status" value="1"/>
</dbReference>
<dbReference type="AlphaFoldDB" id="A0AAJ5ZJS2"/>
<dbReference type="InterPro" id="IPR002939">
    <property type="entry name" value="DnaJ_C"/>
</dbReference>
<dbReference type="Gene3D" id="2.60.260.20">
    <property type="entry name" value="Urease metallochaperone UreE, N-terminal domain"/>
    <property type="match status" value="2"/>
</dbReference>
<accession>A0AAJ5ZJS2</accession>
<dbReference type="CDD" id="cd06257">
    <property type="entry name" value="DnaJ"/>
    <property type="match status" value="1"/>
</dbReference>
<dbReference type="Proteomes" id="UP001219901">
    <property type="component" value="Chromosome"/>
</dbReference>
<organism evidence="8 9">
    <name type="scientific">Candidatus Lucifugimonas marina</name>
    <dbReference type="NCBI Taxonomy" id="3038979"/>
    <lineage>
        <taxon>Bacteria</taxon>
        <taxon>Bacillati</taxon>
        <taxon>Chloroflexota</taxon>
        <taxon>Dehalococcoidia</taxon>
        <taxon>SAR202 cluster</taxon>
        <taxon>Candidatus Lucifugimonadales</taxon>
        <taxon>Candidatus Lucifugimonadaceae</taxon>
        <taxon>Candidatus Lucifugimonas</taxon>
    </lineage>
</organism>
<dbReference type="EMBL" id="WMBE01000003">
    <property type="protein sequence ID" value="MDG0867624.1"/>
    <property type="molecule type" value="Genomic_DNA"/>
</dbReference>
<dbReference type="CDD" id="cd10747">
    <property type="entry name" value="DnaJ_C"/>
    <property type="match status" value="1"/>
</dbReference>
<evidence type="ECO:0000256" key="4">
    <source>
        <dbReference type="ARBA" id="ARBA00022833"/>
    </source>
</evidence>
<dbReference type="GO" id="GO:0008270">
    <property type="term" value="F:zinc ion binding"/>
    <property type="evidence" value="ECO:0007669"/>
    <property type="project" value="UniProtKB-KW"/>
</dbReference>
<dbReference type="PANTHER" id="PTHR43096">
    <property type="entry name" value="DNAJ HOMOLOG 1, MITOCHONDRIAL-RELATED"/>
    <property type="match status" value="1"/>
</dbReference>
<keyword evidence="2" id="KW-0677">Repeat</keyword>
<reference evidence="9" key="3">
    <citation type="submission" date="2023-06" db="EMBL/GenBank/DDBJ databases">
        <title>Pangenomics reveal diversification of enzyme families and niche specialization in globally abundant SAR202 bacteria.</title>
        <authorList>
            <person name="Saw J.H.W."/>
        </authorList>
    </citation>
    <scope>NUCLEOTIDE SEQUENCE [LARGE SCALE GENOMIC DNA]</scope>
    <source>
        <strain evidence="9">JH1073</strain>
    </source>
</reference>
<evidence type="ECO:0000256" key="2">
    <source>
        <dbReference type="ARBA" id="ARBA00022737"/>
    </source>
</evidence>
<reference evidence="8" key="2">
    <citation type="journal article" date="2023" name="Nat. Commun.">
        <title>Cultivation of marine bacteria of the SAR202 clade.</title>
        <authorList>
            <person name="Lim Y."/>
            <person name="Seo J.H."/>
            <person name="Giovannoni S.J."/>
            <person name="Kang I."/>
            <person name="Cho J.C."/>
        </authorList>
    </citation>
    <scope>NUCLEOTIDE SEQUENCE</scope>
    <source>
        <strain evidence="8">JH1073</strain>
    </source>
</reference>
<dbReference type="Pfam" id="PF00226">
    <property type="entry name" value="DnaJ"/>
    <property type="match status" value="1"/>
</dbReference>
<proteinExistence type="predicted"/>
<dbReference type="FunFam" id="2.60.260.20:FF:000005">
    <property type="entry name" value="Chaperone protein dnaJ 1, mitochondrial"/>
    <property type="match status" value="1"/>
</dbReference>
<dbReference type="InterPro" id="IPR036869">
    <property type="entry name" value="J_dom_sf"/>
</dbReference>
<evidence type="ECO:0000313" key="10">
    <source>
        <dbReference type="Proteomes" id="UP001321249"/>
    </source>
</evidence>
<dbReference type="PANTHER" id="PTHR43096:SF48">
    <property type="entry name" value="CHAPERONE PROTEIN DNAJ"/>
    <property type="match status" value="1"/>
</dbReference>
<evidence type="ECO:0000313" key="9">
    <source>
        <dbReference type="Proteomes" id="UP001219901"/>
    </source>
</evidence>
<keyword evidence="5" id="KW-0143">Chaperone</keyword>
<feature type="domain" description="J" evidence="6">
    <location>
        <begin position="4"/>
        <end position="69"/>
    </location>
</feature>
<keyword evidence="4" id="KW-0862">Zinc</keyword>
<dbReference type="GO" id="GO:0005737">
    <property type="term" value="C:cytoplasm"/>
    <property type="evidence" value="ECO:0007669"/>
    <property type="project" value="TreeGrafter"/>
</dbReference>
<keyword evidence="1" id="KW-0479">Metal-binding</keyword>
<dbReference type="PRINTS" id="PR00625">
    <property type="entry name" value="JDOMAIN"/>
</dbReference>
<dbReference type="InterPro" id="IPR008971">
    <property type="entry name" value="HSP40/DnaJ_pept-bd"/>
</dbReference>
<keyword evidence="9" id="KW-1185">Reference proteome</keyword>
<evidence type="ECO:0000256" key="1">
    <source>
        <dbReference type="ARBA" id="ARBA00022723"/>
    </source>
</evidence>
<evidence type="ECO:0000313" key="8">
    <source>
        <dbReference type="EMBL" id="WFG40007.1"/>
    </source>
</evidence>
<keyword evidence="3" id="KW-0863">Zinc-finger</keyword>
<reference evidence="9 10" key="1">
    <citation type="submission" date="2019-11" db="EMBL/GenBank/DDBJ databases">
        <authorList>
            <person name="Cho J.-C."/>
        </authorList>
    </citation>
    <scope>NUCLEOTIDE SEQUENCE [LARGE SCALE GENOMIC DNA]</scope>
    <source>
        <strain evidence="8 9">JH1073</strain>
        <strain evidence="7 10">JH702</strain>
    </source>
</reference>
<dbReference type="GO" id="GO:0051082">
    <property type="term" value="F:unfolded protein binding"/>
    <property type="evidence" value="ECO:0007669"/>
    <property type="project" value="InterPro"/>
</dbReference>
<name>A0AAJ5ZJS2_9CHLR</name>
<dbReference type="Proteomes" id="UP001321249">
    <property type="component" value="Unassembled WGS sequence"/>
</dbReference>
<protein>
    <submittedName>
        <fullName evidence="8">DnaJ domain-containing protein</fullName>
    </submittedName>
</protein>
<evidence type="ECO:0000256" key="3">
    <source>
        <dbReference type="ARBA" id="ARBA00022771"/>
    </source>
</evidence>
<sequence length="314" mass="34372">MAQNYYELLGVNKSASDKEIKTAYRRMARKLHPDVNPDDERAQEQFKKVNEAYEVVGDPDRRKDYDQFGDNWKHADQMRNMGGGRGPGGPGMGGFNLNDLFGGGGGHSGGGFADMFGGMGARARQQQQPQTTKHKGTIDVSLDEVFTGATRRISIGTSRGGKRNLEVEVPRGVPDGRKIRLRPDSESEVTLTVNVRSDKRFSREGANLRADISVPLLDAILGGEAEVPTMTGRIALNIPAGTQNGRSFKIKGRGLPKMNSDETGDLYATVKVRLPDTLSKEEQVLYSQLRDIREGKSAVGDLRDFATNNEEGSE</sequence>
<evidence type="ECO:0000313" key="7">
    <source>
        <dbReference type="EMBL" id="MDG0867624.1"/>
    </source>
</evidence>
<dbReference type="SUPFAM" id="SSF49493">
    <property type="entry name" value="HSP40/DnaJ peptide-binding domain"/>
    <property type="match status" value="1"/>
</dbReference>